<reference evidence="2 3" key="1">
    <citation type="submission" date="2014-05" db="EMBL/GenBank/DDBJ databases">
        <title>Draft genome sequence of a rare smut relative, Tilletiaria anomala UBC 951.</title>
        <authorList>
            <consortium name="DOE Joint Genome Institute"/>
            <person name="Toome M."/>
            <person name="Kuo A."/>
            <person name="Henrissat B."/>
            <person name="Lipzen A."/>
            <person name="Tritt A."/>
            <person name="Yoshinaga Y."/>
            <person name="Zane M."/>
            <person name="Barry K."/>
            <person name="Grigoriev I.V."/>
            <person name="Spatafora J.W."/>
            <person name="Aimea M.C."/>
        </authorList>
    </citation>
    <scope>NUCLEOTIDE SEQUENCE [LARGE SCALE GENOMIC DNA]</scope>
    <source>
        <strain evidence="2 3">UBC 951</strain>
    </source>
</reference>
<name>A0A066W1K8_TILAU</name>
<dbReference type="Proteomes" id="UP000027361">
    <property type="component" value="Unassembled WGS sequence"/>
</dbReference>
<sequence length="162" mass="18169">MAPLPPFLVRLVSAYLTQALTRRLSRSPVFLHAVDRLIHFVDHLPARIEGKGVPPYQGPPIFDPRQRGEWGDAIKRPDDPGEPHDWKSPWSSLPKQAPSSQPASVHNAHKVAASTKTPRIRVRAHTAAKDAESEQAQDGDSQRERWAREMKELQDKLRGRGG</sequence>
<gene>
    <name evidence="2" type="ORF">K437DRAFT_256910</name>
</gene>
<evidence type="ECO:0000313" key="2">
    <source>
        <dbReference type="EMBL" id="KDN44680.1"/>
    </source>
</evidence>
<comment type="caution">
    <text evidence="2">The sequence shown here is derived from an EMBL/GenBank/DDBJ whole genome shotgun (WGS) entry which is preliminary data.</text>
</comment>
<dbReference type="RefSeq" id="XP_013242854.1">
    <property type="nucleotide sequence ID" value="XM_013387400.1"/>
</dbReference>
<feature type="region of interest" description="Disordered" evidence="1">
    <location>
        <begin position="49"/>
        <end position="146"/>
    </location>
</feature>
<dbReference type="EMBL" id="JMSN01000049">
    <property type="protein sequence ID" value="KDN44680.1"/>
    <property type="molecule type" value="Genomic_DNA"/>
</dbReference>
<dbReference type="OrthoDB" id="3357587at2759"/>
<protein>
    <submittedName>
        <fullName evidence="2">Uncharacterized protein</fullName>
    </submittedName>
</protein>
<dbReference type="HOGENOM" id="CLU_1652902_0_0_1"/>
<dbReference type="InParanoid" id="A0A066W1K8"/>
<dbReference type="GeneID" id="25264556"/>
<keyword evidence="3" id="KW-1185">Reference proteome</keyword>
<evidence type="ECO:0000313" key="3">
    <source>
        <dbReference type="Proteomes" id="UP000027361"/>
    </source>
</evidence>
<evidence type="ECO:0000256" key="1">
    <source>
        <dbReference type="SAM" id="MobiDB-lite"/>
    </source>
</evidence>
<dbReference type="AlphaFoldDB" id="A0A066W1K8"/>
<proteinExistence type="predicted"/>
<feature type="compositionally biased region" description="Polar residues" evidence="1">
    <location>
        <begin position="89"/>
        <end position="104"/>
    </location>
</feature>
<accession>A0A066W1K8</accession>
<organism evidence="2 3">
    <name type="scientific">Tilletiaria anomala (strain ATCC 24038 / CBS 436.72 / UBC 951)</name>
    <dbReference type="NCBI Taxonomy" id="1037660"/>
    <lineage>
        <taxon>Eukaryota</taxon>
        <taxon>Fungi</taxon>
        <taxon>Dikarya</taxon>
        <taxon>Basidiomycota</taxon>
        <taxon>Ustilaginomycotina</taxon>
        <taxon>Exobasidiomycetes</taxon>
        <taxon>Georgefischeriales</taxon>
        <taxon>Tilletiariaceae</taxon>
        <taxon>Tilletiaria</taxon>
    </lineage>
</organism>
<feature type="compositionally biased region" description="Basic and acidic residues" evidence="1">
    <location>
        <begin position="64"/>
        <end position="87"/>
    </location>
</feature>